<feature type="compositionally biased region" description="Basic and acidic residues" evidence="1">
    <location>
        <begin position="1"/>
        <end position="20"/>
    </location>
</feature>
<organism evidence="3 4">
    <name type="scientific">Eragrostis curvula</name>
    <name type="common">weeping love grass</name>
    <dbReference type="NCBI Taxonomy" id="38414"/>
    <lineage>
        <taxon>Eukaryota</taxon>
        <taxon>Viridiplantae</taxon>
        <taxon>Streptophyta</taxon>
        <taxon>Embryophyta</taxon>
        <taxon>Tracheophyta</taxon>
        <taxon>Spermatophyta</taxon>
        <taxon>Magnoliopsida</taxon>
        <taxon>Liliopsida</taxon>
        <taxon>Poales</taxon>
        <taxon>Poaceae</taxon>
        <taxon>PACMAD clade</taxon>
        <taxon>Chloridoideae</taxon>
        <taxon>Eragrostideae</taxon>
        <taxon>Eragrostidinae</taxon>
        <taxon>Eragrostis</taxon>
    </lineage>
</organism>
<comment type="caution">
    <text evidence="3">The sequence shown here is derived from an EMBL/GenBank/DDBJ whole genome shotgun (WGS) entry which is preliminary data.</text>
</comment>
<feature type="compositionally biased region" description="Low complexity" evidence="1">
    <location>
        <begin position="85"/>
        <end position="98"/>
    </location>
</feature>
<feature type="compositionally biased region" description="Polar residues" evidence="1">
    <location>
        <begin position="25"/>
        <end position="36"/>
    </location>
</feature>
<sequence>MGSSDRDEGRIEEGDCEKVGRPRRSTPNLHQINPSQLPHGKAEKKRKAQEKASIEGGSKTKRPRIAPVANQVDVAHPGLPLVPYGASSSQQGRASAAGPIKTKK</sequence>
<dbReference type="AlphaFoldDB" id="A0A5J9W9Q0"/>
<gene>
    <name evidence="2" type="ORF">EJB05_04166</name>
    <name evidence="3" type="ORF">EJB05_04178</name>
</gene>
<keyword evidence="4" id="KW-1185">Reference proteome</keyword>
<feature type="non-terminal residue" evidence="3">
    <location>
        <position position="104"/>
    </location>
</feature>
<evidence type="ECO:0000313" key="4">
    <source>
        <dbReference type="Proteomes" id="UP000324897"/>
    </source>
</evidence>
<dbReference type="EMBL" id="RWGY01000004">
    <property type="protein sequence ID" value="TVU44715.1"/>
    <property type="molecule type" value="Genomic_DNA"/>
</dbReference>
<evidence type="ECO:0000313" key="2">
    <source>
        <dbReference type="EMBL" id="TVU44715.1"/>
    </source>
</evidence>
<dbReference type="EMBL" id="RWGY01000004">
    <property type="protein sequence ID" value="TVU44726.1"/>
    <property type="molecule type" value="Genomic_DNA"/>
</dbReference>
<dbReference type="Gramene" id="TVU44715">
    <property type="protein sequence ID" value="TVU44715"/>
    <property type="gene ID" value="EJB05_04166"/>
</dbReference>
<name>A0A5J9W9Q0_9POAL</name>
<accession>A0A5J9W9Q0</accession>
<reference evidence="3 4" key="1">
    <citation type="journal article" date="2019" name="Sci. Rep.">
        <title>A high-quality genome of Eragrostis curvula grass provides insights into Poaceae evolution and supports new strategies to enhance forage quality.</title>
        <authorList>
            <person name="Carballo J."/>
            <person name="Santos B.A.C.M."/>
            <person name="Zappacosta D."/>
            <person name="Garbus I."/>
            <person name="Selva J.P."/>
            <person name="Gallo C.A."/>
            <person name="Diaz A."/>
            <person name="Albertini E."/>
            <person name="Caccamo M."/>
            <person name="Echenique V."/>
        </authorList>
    </citation>
    <scope>NUCLEOTIDE SEQUENCE [LARGE SCALE GENOMIC DNA]</scope>
    <source>
        <strain evidence="4">cv. Victoria</strain>
        <tissue evidence="3">Leaf</tissue>
    </source>
</reference>
<feature type="region of interest" description="Disordered" evidence="1">
    <location>
        <begin position="1"/>
        <end position="104"/>
    </location>
</feature>
<protein>
    <submittedName>
        <fullName evidence="3">Uncharacterized protein</fullName>
    </submittedName>
</protein>
<dbReference type="Proteomes" id="UP000324897">
    <property type="component" value="Chromosome 5"/>
</dbReference>
<evidence type="ECO:0000256" key="1">
    <source>
        <dbReference type="SAM" id="MobiDB-lite"/>
    </source>
</evidence>
<evidence type="ECO:0000313" key="3">
    <source>
        <dbReference type="EMBL" id="TVU44726.1"/>
    </source>
</evidence>
<dbReference type="Gramene" id="TVU44726">
    <property type="protein sequence ID" value="TVU44726"/>
    <property type="gene ID" value="EJB05_04178"/>
</dbReference>
<proteinExistence type="predicted"/>